<feature type="compositionally biased region" description="Basic and acidic residues" evidence="1">
    <location>
        <begin position="1266"/>
        <end position="1282"/>
    </location>
</feature>
<reference evidence="2" key="2">
    <citation type="journal article" date="2023" name="BMC Genomics">
        <title>Pest status, molecular evolution, and epigenetic factors derived from the genome assembly of Frankliniella fusca, a thysanopteran phytovirus vector.</title>
        <authorList>
            <person name="Catto M.A."/>
            <person name="Labadie P.E."/>
            <person name="Jacobson A.L."/>
            <person name="Kennedy G.G."/>
            <person name="Srinivasan R."/>
            <person name="Hunt B.G."/>
        </authorList>
    </citation>
    <scope>NUCLEOTIDE SEQUENCE</scope>
    <source>
        <strain evidence="2">PL_HMW_Pooled</strain>
    </source>
</reference>
<sequence length="1305" mass="147867">MDEDEEHRYRRAFRQRHGRRADRALNNLEDIQELRALINDRANESGSSGSEEGEVSSRSEEESHEGQVGASDEEMDQEEQGAEEEGMEQGAEEEGMEQEENEAEDGQDVNQDELERGEEEEDSDNDLNRNLDEEELEVLNFEEIEQYVIQSLREWGTSGGVLSRTKIDELLGKLCFVFPNMPKSYKTLLSTAKTADILVTEDYKFWYKGIKKNLDQMNLDEYLQKYEEIEIDLNMDGLPLNKSSTKMKFWPILGKLVGTEDDPFIIAIYCGKKDPADVDLFLGELVLELNELFINGYNFRNRVIRFHVRDFILDAPARSLVKCCIGHTGYGACEKCTVHGVHLLDRINFALVGPDCRQRSDESFRLKEDRLHHSGRSPLELIGVGMVSQFRLDTLHLLYKGVFSRLLDAILTWEGPWNLDATAIRNVSNLLQEWTSSCPLDFNRKPRALEEWYKYKATELRRFLLYDAVVAFQDELDENVYKLLLLLHSSIYILASAYLLPLYSDNAEEYLNGFVNYAAQIFGDHFVSYNVHSLTHLVSECRTRGVVEEFSAFPYENALKSIKETLRSGYLPLEQVVKRDSERSYRRDVVLQKQENTVQLLGPHDNDQFSKIIVNKTTFKTGGKDSVFLTIDGQVVVLENIVCRDRDIFFVGNRFQDLDNLYSYPINSSELGICKVWNKSQIMERFPLTDVFAKCWLIKKGDYYVAMPLFVVVHFSDGDEEYEAVSRTWLHMDPATSSIQCWWPENTLTPSQLMAMVTKHQAPDKDWKSHPCEIMKSYGAYLDAHLGAKNRTKDKNYETEKELGIGRRKKTQSKRLVPLEEAASDRKVPKIVHSEKKSSAPASAPLKLPSPPKISTACGSSKTFKVGVKPLTIVSESKLSSSRPKSNQKTVQILRKNKGSKVSDLQDLKKLIDAKKLEATKGVECSKSPAEAVLKNLSKGAPHHTSVVEKYSDPTMSPGSDDETPSSQQLSEDEDARDENNRLYLEKNNLIGASGDHIRGVTASSGTISKRLHINLNTENLSACSNVSFSKSTPDFTMPDLNTEILSACSNVSFSKSTPDFTMPDLNSENLSAYSNTASVPRTVPDLQTCSSQQPNEQTVSKSATTSAMPDFELRVLRLLHTLNNKIENVALNQARLNMHLLPDDKVLKKPPGTPSFPIISWEDCTRMEKYLSKTENLADMSLYFSAYVSQDPKFEKKSTKDVLENFIGNCVAKKYSFKGRRGKLNFSTTPFWTVIKGALVSKIADTNLAEAEVCTKGWLKDAEYRVQEDGSESKRKEKGNEDETNNSRRHRKNVAQISSDSESD</sequence>
<feature type="compositionally biased region" description="Basic and acidic residues" evidence="1">
    <location>
        <begin position="55"/>
        <end position="65"/>
    </location>
</feature>
<gene>
    <name evidence="2" type="ORF">KUF71_017405</name>
</gene>
<proteinExistence type="predicted"/>
<feature type="region of interest" description="Disordered" evidence="1">
    <location>
        <begin position="876"/>
        <end position="895"/>
    </location>
</feature>
<feature type="compositionally biased region" description="Polar residues" evidence="1">
    <location>
        <begin position="1296"/>
        <end position="1305"/>
    </location>
</feature>
<evidence type="ECO:0000256" key="1">
    <source>
        <dbReference type="SAM" id="MobiDB-lite"/>
    </source>
</evidence>
<feature type="region of interest" description="Disordered" evidence="1">
    <location>
        <begin position="936"/>
        <end position="977"/>
    </location>
</feature>
<keyword evidence="3" id="KW-1185">Reference proteome</keyword>
<feature type="compositionally biased region" description="Basic residues" evidence="1">
    <location>
        <begin position="9"/>
        <end position="20"/>
    </location>
</feature>
<feature type="compositionally biased region" description="Basic and acidic residues" evidence="1">
    <location>
        <begin position="792"/>
        <end position="805"/>
    </location>
</feature>
<organism evidence="2 3">
    <name type="scientific">Frankliniella fusca</name>
    <dbReference type="NCBI Taxonomy" id="407009"/>
    <lineage>
        <taxon>Eukaryota</taxon>
        <taxon>Metazoa</taxon>
        <taxon>Ecdysozoa</taxon>
        <taxon>Arthropoda</taxon>
        <taxon>Hexapoda</taxon>
        <taxon>Insecta</taxon>
        <taxon>Pterygota</taxon>
        <taxon>Neoptera</taxon>
        <taxon>Paraneoptera</taxon>
        <taxon>Thysanoptera</taxon>
        <taxon>Terebrantia</taxon>
        <taxon>Thripoidea</taxon>
        <taxon>Thripidae</taxon>
        <taxon>Frankliniella</taxon>
    </lineage>
</organism>
<feature type="region of interest" description="Disordered" evidence="1">
    <location>
        <begin position="1266"/>
        <end position="1305"/>
    </location>
</feature>
<feature type="compositionally biased region" description="Low complexity" evidence="1">
    <location>
        <begin position="876"/>
        <end position="885"/>
    </location>
</feature>
<protein>
    <submittedName>
        <fullName evidence="2">G-protein coupled receptor 101</fullName>
    </submittedName>
</protein>
<accession>A0AAE1I6Z5</accession>
<reference evidence="2" key="1">
    <citation type="submission" date="2021-07" db="EMBL/GenBank/DDBJ databases">
        <authorList>
            <person name="Catto M.A."/>
            <person name="Jacobson A."/>
            <person name="Kennedy G."/>
            <person name="Labadie P."/>
            <person name="Hunt B.G."/>
            <person name="Srinivasan R."/>
        </authorList>
    </citation>
    <scope>NUCLEOTIDE SEQUENCE</scope>
    <source>
        <strain evidence="2">PL_HMW_Pooled</strain>
        <tissue evidence="2">Head</tissue>
    </source>
</reference>
<evidence type="ECO:0000313" key="2">
    <source>
        <dbReference type="EMBL" id="KAK3933144.1"/>
    </source>
</evidence>
<evidence type="ECO:0000313" key="3">
    <source>
        <dbReference type="Proteomes" id="UP001219518"/>
    </source>
</evidence>
<comment type="caution">
    <text evidence="2">The sequence shown here is derived from an EMBL/GenBank/DDBJ whole genome shotgun (WGS) entry which is preliminary data.</text>
</comment>
<dbReference type="PANTHER" id="PTHR33053:SF25">
    <property type="entry name" value="TRANSPOSASE DOMAIN-CONTAINING PROTEIN"/>
    <property type="match status" value="1"/>
</dbReference>
<feature type="region of interest" description="Disordered" evidence="1">
    <location>
        <begin position="792"/>
        <end position="854"/>
    </location>
</feature>
<keyword evidence="2" id="KW-0675">Receptor</keyword>
<feature type="compositionally biased region" description="Basic and acidic residues" evidence="1">
    <location>
        <begin position="823"/>
        <end position="838"/>
    </location>
</feature>
<dbReference type="PANTHER" id="PTHR33053">
    <property type="entry name" value="PROTEIN, PUTATIVE-RELATED"/>
    <property type="match status" value="1"/>
</dbReference>
<dbReference type="Proteomes" id="UP001219518">
    <property type="component" value="Unassembled WGS sequence"/>
</dbReference>
<dbReference type="EMBL" id="JAHWGI010001443">
    <property type="protein sequence ID" value="KAK3933144.1"/>
    <property type="molecule type" value="Genomic_DNA"/>
</dbReference>
<feature type="compositionally biased region" description="Acidic residues" evidence="1">
    <location>
        <begin position="71"/>
        <end position="125"/>
    </location>
</feature>
<feature type="region of interest" description="Disordered" evidence="1">
    <location>
        <begin position="39"/>
        <end position="129"/>
    </location>
</feature>
<name>A0AAE1I6Z5_9NEOP</name>
<feature type="region of interest" description="Disordered" evidence="1">
    <location>
        <begin position="1"/>
        <end position="26"/>
    </location>
</feature>